<evidence type="ECO:0000259" key="2">
    <source>
        <dbReference type="Pfam" id="PF20153"/>
    </source>
</evidence>
<dbReference type="EMBL" id="JAUEPU010000011">
    <property type="protein sequence ID" value="KAK0498085.1"/>
    <property type="molecule type" value="Genomic_DNA"/>
</dbReference>
<reference evidence="3" key="1">
    <citation type="submission" date="2023-06" db="EMBL/GenBank/DDBJ databases">
        <authorList>
            <consortium name="Lawrence Berkeley National Laboratory"/>
            <person name="Ahrendt S."/>
            <person name="Sahu N."/>
            <person name="Indic B."/>
            <person name="Wong-Bajracharya J."/>
            <person name="Merenyi Z."/>
            <person name="Ke H.-M."/>
            <person name="Monk M."/>
            <person name="Kocsube S."/>
            <person name="Drula E."/>
            <person name="Lipzen A."/>
            <person name="Balint B."/>
            <person name="Henrissat B."/>
            <person name="Andreopoulos B."/>
            <person name="Martin F.M."/>
            <person name="Harder C.B."/>
            <person name="Rigling D."/>
            <person name="Ford K.L."/>
            <person name="Foster G.D."/>
            <person name="Pangilinan J."/>
            <person name="Papanicolaou A."/>
            <person name="Barry K."/>
            <person name="LaButti K."/>
            <person name="Viragh M."/>
            <person name="Koriabine M."/>
            <person name="Yan M."/>
            <person name="Riley R."/>
            <person name="Champramary S."/>
            <person name="Plett K.L."/>
            <person name="Tsai I.J."/>
            <person name="Slot J."/>
            <person name="Sipos G."/>
            <person name="Plett J."/>
            <person name="Nagy L.G."/>
            <person name="Grigoriev I.V."/>
        </authorList>
    </citation>
    <scope>NUCLEOTIDE SEQUENCE</scope>
    <source>
        <strain evidence="3">HWK02</strain>
    </source>
</reference>
<comment type="caution">
    <text evidence="3">The sequence shown here is derived from an EMBL/GenBank/DDBJ whole genome shotgun (WGS) entry which is preliminary data.</text>
</comment>
<proteinExistence type="predicted"/>
<accession>A0AA39Q8E9</accession>
<feature type="region of interest" description="Disordered" evidence="1">
    <location>
        <begin position="1"/>
        <end position="105"/>
    </location>
</feature>
<feature type="domain" description="DUF6535" evidence="2">
    <location>
        <begin position="147"/>
        <end position="216"/>
    </location>
</feature>
<name>A0AA39Q8E9_9AGAR</name>
<evidence type="ECO:0000256" key="1">
    <source>
        <dbReference type="SAM" id="MobiDB-lite"/>
    </source>
</evidence>
<evidence type="ECO:0000313" key="4">
    <source>
        <dbReference type="Proteomes" id="UP001175228"/>
    </source>
</evidence>
<feature type="compositionally biased region" description="Basic residues" evidence="1">
    <location>
        <begin position="92"/>
        <end position="105"/>
    </location>
</feature>
<feature type="compositionally biased region" description="Low complexity" evidence="1">
    <location>
        <begin position="23"/>
        <end position="32"/>
    </location>
</feature>
<evidence type="ECO:0000313" key="3">
    <source>
        <dbReference type="EMBL" id="KAK0498085.1"/>
    </source>
</evidence>
<sequence>MDAHLMKGLGNDPLDYDQDSDGDSNSSVSDTSGGEAHSKAPSPHISQYYSGSKSMVSVQSDSDGDSSASDTSKGEAHSRTPPSSQGYDPKVKKLTSHSQHRRCKTRRRIMGMERAEYINKENYPFDYEKKFPEDKHGEELGPAARVWRTCIEESATSDGEMVEGWRDGLDVLLVFAGLFLAVVTTFVTQTSQSLQVNYSQVTTLLLIKLINVQCLTSNRSFINDVLGPSTTRSKQV</sequence>
<keyword evidence="4" id="KW-1185">Reference proteome</keyword>
<organism evidence="3 4">
    <name type="scientific">Armillaria luteobubalina</name>
    <dbReference type="NCBI Taxonomy" id="153913"/>
    <lineage>
        <taxon>Eukaryota</taxon>
        <taxon>Fungi</taxon>
        <taxon>Dikarya</taxon>
        <taxon>Basidiomycota</taxon>
        <taxon>Agaricomycotina</taxon>
        <taxon>Agaricomycetes</taxon>
        <taxon>Agaricomycetidae</taxon>
        <taxon>Agaricales</taxon>
        <taxon>Marasmiineae</taxon>
        <taxon>Physalacriaceae</taxon>
        <taxon>Armillaria</taxon>
    </lineage>
</organism>
<gene>
    <name evidence="3" type="ORF">EDD18DRAFT_1378287</name>
</gene>
<protein>
    <recommendedName>
        <fullName evidence="2">DUF6535 domain-containing protein</fullName>
    </recommendedName>
</protein>
<dbReference type="AlphaFoldDB" id="A0AA39Q8E9"/>
<feature type="compositionally biased region" description="Polar residues" evidence="1">
    <location>
        <begin position="44"/>
        <end position="53"/>
    </location>
</feature>
<dbReference type="Proteomes" id="UP001175228">
    <property type="component" value="Unassembled WGS sequence"/>
</dbReference>
<feature type="compositionally biased region" description="Low complexity" evidence="1">
    <location>
        <begin position="54"/>
        <end position="71"/>
    </location>
</feature>
<dbReference type="InterPro" id="IPR045338">
    <property type="entry name" value="DUF6535"/>
</dbReference>
<dbReference type="Pfam" id="PF20153">
    <property type="entry name" value="DUF6535"/>
    <property type="match status" value="1"/>
</dbReference>